<evidence type="ECO:0000256" key="1">
    <source>
        <dbReference type="SAM" id="Phobius"/>
    </source>
</evidence>
<feature type="transmembrane region" description="Helical" evidence="1">
    <location>
        <begin position="132"/>
        <end position="154"/>
    </location>
</feature>
<sequence>MAFTDLINPFHIYVFSTSFWYFLRGIVRVIDPATVCGWFRPPSQGFVDPNDLELYTTRTDAYCLLALSFILLIISDAVPLPSSYTTSALVPPPSDTTRPKSPYAKAIIFVTLLHHAATCAGAYTHWVKPTHWTVAMSIGVWGNLALIAVGIVALRSDFDEKRDDVVVGGRKVGKTA</sequence>
<dbReference type="Proteomes" id="UP000215453">
    <property type="component" value="Chromosome 4"/>
</dbReference>
<feature type="transmembrane region" description="Helical" evidence="1">
    <location>
        <begin position="6"/>
        <end position="23"/>
    </location>
</feature>
<evidence type="ECO:0000313" key="2">
    <source>
        <dbReference type="EMBL" id="SMY23642.1"/>
    </source>
</evidence>
<reference evidence="2 3" key="1">
    <citation type="submission" date="2016-10" db="EMBL/GenBank/DDBJ databases">
        <authorList>
            <person name="Varghese N."/>
        </authorList>
    </citation>
    <scope>NUCLEOTIDE SEQUENCE [LARGE SCALE GENOMIC DNA]</scope>
</reference>
<keyword evidence="1" id="KW-0812">Transmembrane</keyword>
<accession>A0A1Y6LGH7</accession>
<keyword evidence="1" id="KW-0472">Membrane</keyword>
<gene>
    <name evidence="2" type="ORF">ZT1A5_G5082</name>
</gene>
<dbReference type="PANTHER" id="PTHR39605">
    <property type="entry name" value="MAJOR FACILITATOR SUPERFAMILY (MFS) PROFILE DOMAIN-CONTAINING PROTEIN"/>
    <property type="match status" value="1"/>
</dbReference>
<name>A0A1Y6LGH7_ZYMTR</name>
<evidence type="ECO:0000313" key="3">
    <source>
        <dbReference type="Proteomes" id="UP000215453"/>
    </source>
</evidence>
<organism evidence="2 3">
    <name type="scientific">Zymoseptoria tritici ST99CH_1A5</name>
    <dbReference type="NCBI Taxonomy" id="1276529"/>
    <lineage>
        <taxon>Eukaryota</taxon>
        <taxon>Fungi</taxon>
        <taxon>Dikarya</taxon>
        <taxon>Ascomycota</taxon>
        <taxon>Pezizomycotina</taxon>
        <taxon>Dothideomycetes</taxon>
        <taxon>Dothideomycetidae</taxon>
        <taxon>Mycosphaerellales</taxon>
        <taxon>Mycosphaerellaceae</taxon>
        <taxon>Zymoseptoria</taxon>
    </lineage>
</organism>
<dbReference type="PANTHER" id="PTHR39605:SF1">
    <property type="entry name" value="MAJOR FACILITATOR SUPERFAMILY (MFS) PROFILE DOMAIN-CONTAINING PROTEIN"/>
    <property type="match status" value="1"/>
</dbReference>
<proteinExistence type="predicted"/>
<keyword evidence="1" id="KW-1133">Transmembrane helix</keyword>
<dbReference type="AlphaFoldDB" id="A0A1Y6LGH7"/>
<protein>
    <submittedName>
        <fullName evidence="2">Uncharacterized protein</fullName>
    </submittedName>
</protein>
<dbReference type="EMBL" id="LT882679">
    <property type="protein sequence ID" value="SMY23642.1"/>
    <property type="molecule type" value="Genomic_DNA"/>
</dbReference>